<dbReference type="GO" id="GO:0005737">
    <property type="term" value="C:cytoplasm"/>
    <property type="evidence" value="ECO:0007669"/>
    <property type="project" value="UniProtKB-UniRule"/>
</dbReference>
<dbReference type="Gene3D" id="3.40.50.800">
    <property type="entry name" value="Anticodon-binding domain"/>
    <property type="match status" value="1"/>
</dbReference>
<reference evidence="13 14" key="1">
    <citation type="journal article" date="2016" name="Nat. Commun.">
        <title>Thousands of microbial genomes shed light on interconnected biogeochemical processes in an aquifer system.</title>
        <authorList>
            <person name="Anantharaman K."/>
            <person name="Brown C.T."/>
            <person name="Hug L.A."/>
            <person name="Sharon I."/>
            <person name="Castelle C.J."/>
            <person name="Probst A.J."/>
            <person name="Thomas B.C."/>
            <person name="Singh A."/>
            <person name="Wilkins M.J."/>
            <person name="Karaoz U."/>
            <person name="Brodie E.L."/>
            <person name="Williams K.H."/>
            <person name="Hubbard S.S."/>
            <person name="Banfield J.F."/>
        </authorList>
    </citation>
    <scope>NUCLEOTIDE SEQUENCE [LARGE SCALE GENOMIC DNA]</scope>
</reference>
<feature type="binding site" evidence="11">
    <location>
        <position position="45"/>
    </location>
    <ligand>
        <name>L-histidine</name>
        <dbReference type="ChEBI" id="CHEBI:57595"/>
    </ligand>
</feature>
<evidence type="ECO:0000256" key="6">
    <source>
        <dbReference type="ARBA" id="ARBA00022840"/>
    </source>
</evidence>
<dbReference type="NCBIfam" id="TIGR00442">
    <property type="entry name" value="hisS"/>
    <property type="match status" value="1"/>
</dbReference>
<dbReference type="Proteomes" id="UP000176648">
    <property type="component" value="Unassembled WGS sequence"/>
</dbReference>
<dbReference type="SUPFAM" id="SSF55681">
    <property type="entry name" value="Class II aaRS and biotin synthetases"/>
    <property type="match status" value="1"/>
</dbReference>
<evidence type="ECO:0000256" key="1">
    <source>
        <dbReference type="ARBA" id="ARBA00008226"/>
    </source>
</evidence>
<dbReference type="InterPro" id="IPR004154">
    <property type="entry name" value="Anticodon-bd"/>
</dbReference>
<evidence type="ECO:0000256" key="7">
    <source>
        <dbReference type="ARBA" id="ARBA00022917"/>
    </source>
</evidence>
<dbReference type="GO" id="GO:0006427">
    <property type="term" value="P:histidyl-tRNA aminoacylation"/>
    <property type="evidence" value="ECO:0007669"/>
    <property type="project" value="UniProtKB-UniRule"/>
</dbReference>
<dbReference type="CDD" id="cd00773">
    <property type="entry name" value="HisRS-like_core"/>
    <property type="match status" value="1"/>
</dbReference>
<comment type="catalytic activity">
    <reaction evidence="9">
        <text>tRNA(His) + L-histidine + ATP = L-histidyl-tRNA(His) + AMP + diphosphate + H(+)</text>
        <dbReference type="Rhea" id="RHEA:17313"/>
        <dbReference type="Rhea" id="RHEA-COMP:9665"/>
        <dbReference type="Rhea" id="RHEA-COMP:9689"/>
        <dbReference type="ChEBI" id="CHEBI:15378"/>
        <dbReference type="ChEBI" id="CHEBI:30616"/>
        <dbReference type="ChEBI" id="CHEBI:33019"/>
        <dbReference type="ChEBI" id="CHEBI:57595"/>
        <dbReference type="ChEBI" id="CHEBI:78442"/>
        <dbReference type="ChEBI" id="CHEBI:78527"/>
        <dbReference type="ChEBI" id="CHEBI:456215"/>
        <dbReference type="EC" id="6.1.1.21"/>
    </reaction>
</comment>
<evidence type="ECO:0000313" key="14">
    <source>
        <dbReference type="Proteomes" id="UP000176648"/>
    </source>
</evidence>
<dbReference type="Pfam" id="PF03129">
    <property type="entry name" value="HGTP_anticodon"/>
    <property type="match status" value="1"/>
</dbReference>
<dbReference type="InterPro" id="IPR006195">
    <property type="entry name" value="aa-tRNA-synth_II"/>
</dbReference>
<dbReference type="InterPro" id="IPR036621">
    <property type="entry name" value="Anticodon-bd_dom_sf"/>
</dbReference>
<dbReference type="InterPro" id="IPR033656">
    <property type="entry name" value="HisRS_anticodon"/>
</dbReference>
<gene>
    <name evidence="13" type="ORF">A2122_03045</name>
</gene>
<comment type="caution">
    <text evidence="13">The sequence shown here is derived from an EMBL/GenBank/DDBJ whole genome shotgun (WGS) entry which is preliminary data.</text>
</comment>
<comment type="similarity">
    <text evidence="1">Belongs to the class-II aminoacyl-tRNA synthetase family.</text>
</comment>
<evidence type="ECO:0000313" key="13">
    <source>
        <dbReference type="EMBL" id="OGY97243.1"/>
    </source>
</evidence>
<keyword evidence="6" id="KW-0067">ATP-binding</keyword>
<proteinExistence type="inferred from homology"/>
<feature type="domain" description="Aminoacyl-transfer RNA synthetases class-II family profile" evidence="12">
    <location>
        <begin position="1"/>
        <end position="239"/>
    </location>
</feature>
<protein>
    <recommendedName>
        <fullName evidence="3 10">Histidine--tRNA ligase</fullName>
        <ecNumber evidence="2 10">6.1.1.21</ecNumber>
    </recommendedName>
</protein>
<dbReference type="AlphaFoldDB" id="A0A1G2C789"/>
<dbReference type="CDD" id="cd00859">
    <property type="entry name" value="HisRS_anticodon"/>
    <property type="match status" value="1"/>
</dbReference>
<dbReference type="PANTHER" id="PTHR43707:SF1">
    <property type="entry name" value="HISTIDINE--TRNA LIGASE, MITOCHONDRIAL-RELATED"/>
    <property type="match status" value="1"/>
</dbReference>
<feature type="binding site" evidence="11">
    <location>
        <begin position="177"/>
        <end position="178"/>
    </location>
    <ligand>
        <name>L-histidine</name>
        <dbReference type="ChEBI" id="CHEBI:57595"/>
    </ligand>
</feature>
<feature type="binding site" evidence="11">
    <location>
        <position position="173"/>
    </location>
    <ligand>
        <name>L-histidine</name>
        <dbReference type="ChEBI" id="CHEBI:57595"/>
    </ligand>
</feature>
<evidence type="ECO:0000256" key="11">
    <source>
        <dbReference type="PIRSR" id="PIRSR001549-1"/>
    </source>
</evidence>
<evidence type="ECO:0000256" key="5">
    <source>
        <dbReference type="ARBA" id="ARBA00022741"/>
    </source>
</evidence>
<keyword evidence="5" id="KW-0547">Nucleotide-binding</keyword>
<dbReference type="SUPFAM" id="SSF52954">
    <property type="entry name" value="Class II aaRS ABD-related"/>
    <property type="match status" value="1"/>
</dbReference>
<dbReference type="GO" id="GO:0005524">
    <property type="term" value="F:ATP binding"/>
    <property type="evidence" value="ECO:0007669"/>
    <property type="project" value="UniProtKB-KW"/>
</dbReference>
<dbReference type="InterPro" id="IPR045864">
    <property type="entry name" value="aa-tRNA-synth_II/BPL/LPL"/>
</dbReference>
<dbReference type="InterPro" id="IPR041715">
    <property type="entry name" value="HisRS-like_core"/>
</dbReference>
<dbReference type="EMBL" id="MHKU01000005">
    <property type="protein sequence ID" value="OGY97243.1"/>
    <property type="molecule type" value="Genomic_DNA"/>
</dbReference>
<feature type="binding site" evidence="11">
    <location>
        <position position="41"/>
    </location>
    <ligand>
        <name>L-histidine</name>
        <dbReference type="ChEBI" id="CHEBI:57595"/>
    </ligand>
</feature>
<organism evidence="13 14">
    <name type="scientific">Candidatus Liptonbacteria bacterium GWB1_49_6</name>
    <dbReference type="NCBI Taxonomy" id="1798644"/>
    <lineage>
        <taxon>Bacteria</taxon>
        <taxon>Candidatus Liptoniibacteriota</taxon>
    </lineage>
</organism>
<dbReference type="InterPro" id="IPR015807">
    <property type="entry name" value="His-tRNA-ligase"/>
</dbReference>
<dbReference type="PANTHER" id="PTHR43707">
    <property type="entry name" value="HISTIDYL-TRNA SYNTHETASE"/>
    <property type="match status" value="1"/>
</dbReference>
<keyword evidence="4 13" id="KW-0436">Ligase</keyword>
<dbReference type="PROSITE" id="PS50862">
    <property type="entry name" value="AA_TRNA_LIGASE_II"/>
    <property type="match status" value="1"/>
</dbReference>
<dbReference type="EC" id="6.1.1.21" evidence="2 10"/>
<dbReference type="STRING" id="1798644.A2122_03045"/>
<name>A0A1G2C789_9BACT</name>
<dbReference type="Gene3D" id="3.30.930.10">
    <property type="entry name" value="Bira Bifunctional Protein, Domain 2"/>
    <property type="match status" value="1"/>
</dbReference>
<evidence type="ECO:0000256" key="4">
    <source>
        <dbReference type="ARBA" id="ARBA00022598"/>
    </source>
</evidence>
<sequence length="339" mass="38540">MVRAYIEHGLSRLGQPAKLYYVGPFFRHENPQAGRFRQFTQVGFEIIGGQNDPIYDAQVIVVFDRLLKALRILKVSLKINSIGCRVCRPFYKKQLTNYYRQHEKELCPDCARRLNTNVLRLLDCKKEQCQPLKVGAPNLLDKICTICSHHLKGVLEYLDELKIPYGLDHQLVRGLDYYSRTVFEFFVEGPGSDVGALPGGGRYDYLFESLGGRLTPAVGGAVSFERLVAVMKAQEVKLPVKNHKKVFVVYIGDLAKRKALALVESLRTGGIQAGEAFGKESLKTQLKVADKEKYPLALILGQREIYEENVILRDLRNSLQETVALDRIVEEIRKRLKEK</sequence>
<evidence type="ECO:0000256" key="10">
    <source>
        <dbReference type="NCBIfam" id="TIGR00442"/>
    </source>
</evidence>
<evidence type="ECO:0000256" key="9">
    <source>
        <dbReference type="ARBA" id="ARBA00047639"/>
    </source>
</evidence>
<evidence type="ECO:0000256" key="3">
    <source>
        <dbReference type="ARBA" id="ARBA00017399"/>
    </source>
</evidence>
<keyword evidence="8" id="KW-0030">Aminoacyl-tRNA synthetase</keyword>
<evidence type="ECO:0000259" key="12">
    <source>
        <dbReference type="PROSITE" id="PS50862"/>
    </source>
</evidence>
<feature type="binding site" evidence="11">
    <location>
        <position position="27"/>
    </location>
    <ligand>
        <name>L-histidine</name>
        <dbReference type="ChEBI" id="CHEBI:57595"/>
    </ligand>
</feature>
<evidence type="ECO:0000256" key="8">
    <source>
        <dbReference type="ARBA" id="ARBA00023146"/>
    </source>
</evidence>
<accession>A0A1G2C789</accession>
<keyword evidence="7" id="KW-0648">Protein biosynthesis</keyword>
<dbReference type="GO" id="GO:0004821">
    <property type="term" value="F:histidine-tRNA ligase activity"/>
    <property type="evidence" value="ECO:0007669"/>
    <property type="project" value="UniProtKB-UniRule"/>
</dbReference>
<evidence type="ECO:0000256" key="2">
    <source>
        <dbReference type="ARBA" id="ARBA00012815"/>
    </source>
</evidence>
<dbReference type="InterPro" id="IPR004516">
    <property type="entry name" value="HisRS/HisZ"/>
</dbReference>
<dbReference type="Pfam" id="PF13393">
    <property type="entry name" value="tRNA-synt_His"/>
    <property type="match status" value="1"/>
</dbReference>
<dbReference type="PIRSF" id="PIRSF001549">
    <property type="entry name" value="His-tRNA_synth"/>
    <property type="match status" value="1"/>
</dbReference>